<name>A0ABP9BNX7_9GAMM</name>
<dbReference type="InterPro" id="IPR036259">
    <property type="entry name" value="MFS_trans_sf"/>
</dbReference>
<proteinExistence type="predicted"/>
<dbReference type="CDD" id="cd17388">
    <property type="entry name" value="MFS_TetA"/>
    <property type="match status" value="1"/>
</dbReference>
<dbReference type="Proteomes" id="UP001499959">
    <property type="component" value="Unassembled WGS sequence"/>
</dbReference>
<feature type="transmembrane region" description="Helical" evidence="7">
    <location>
        <begin position="392"/>
        <end position="419"/>
    </location>
</feature>
<feature type="transmembrane region" description="Helical" evidence="7">
    <location>
        <begin position="215"/>
        <end position="235"/>
    </location>
</feature>
<feature type="domain" description="Major facilitator superfamily (MFS) profile" evidence="8">
    <location>
        <begin position="58"/>
        <end position="454"/>
    </location>
</feature>
<dbReference type="PRINTS" id="PR01035">
    <property type="entry name" value="TCRTETA"/>
</dbReference>
<organism evidence="9 10">
    <name type="scientific">Lysobacter hankyongensis</name>
    <dbReference type="NCBI Taxonomy" id="1176535"/>
    <lineage>
        <taxon>Bacteria</taxon>
        <taxon>Pseudomonadati</taxon>
        <taxon>Pseudomonadota</taxon>
        <taxon>Gammaproteobacteria</taxon>
        <taxon>Lysobacterales</taxon>
        <taxon>Lysobacteraceae</taxon>
        <taxon>Lysobacter</taxon>
    </lineage>
</organism>
<evidence type="ECO:0000259" key="8">
    <source>
        <dbReference type="PROSITE" id="PS50850"/>
    </source>
</evidence>
<gene>
    <name evidence="9" type="ORF">GCM10023307_23440</name>
</gene>
<evidence type="ECO:0000313" key="10">
    <source>
        <dbReference type="Proteomes" id="UP001499959"/>
    </source>
</evidence>
<dbReference type="SUPFAM" id="SSF103473">
    <property type="entry name" value="MFS general substrate transporter"/>
    <property type="match status" value="1"/>
</dbReference>
<evidence type="ECO:0000256" key="3">
    <source>
        <dbReference type="ARBA" id="ARBA00022692"/>
    </source>
</evidence>
<feature type="transmembrane region" description="Helical" evidence="7">
    <location>
        <begin position="95"/>
        <end position="116"/>
    </location>
</feature>
<feature type="transmembrane region" description="Helical" evidence="7">
    <location>
        <begin position="152"/>
        <end position="175"/>
    </location>
</feature>
<comment type="caution">
    <text evidence="9">The sequence shown here is derived from an EMBL/GenBank/DDBJ whole genome shotgun (WGS) entry which is preliminary data.</text>
</comment>
<protein>
    <submittedName>
        <fullName evidence="9">Tetracycline resistance MFS efflux pump</fullName>
    </submittedName>
</protein>
<reference evidence="10" key="1">
    <citation type="journal article" date="2019" name="Int. J. Syst. Evol. Microbiol.">
        <title>The Global Catalogue of Microorganisms (GCM) 10K type strain sequencing project: providing services to taxonomists for standard genome sequencing and annotation.</title>
        <authorList>
            <consortium name="The Broad Institute Genomics Platform"/>
            <consortium name="The Broad Institute Genome Sequencing Center for Infectious Disease"/>
            <person name="Wu L."/>
            <person name="Ma J."/>
        </authorList>
    </citation>
    <scope>NUCLEOTIDE SEQUENCE [LARGE SCALE GENOMIC DNA]</scope>
    <source>
        <strain evidence="10">JCM 18204</strain>
    </source>
</reference>
<dbReference type="Gene3D" id="1.20.1250.20">
    <property type="entry name" value="MFS general substrate transporter like domains"/>
    <property type="match status" value="1"/>
</dbReference>
<evidence type="ECO:0000256" key="7">
    <source>
        <dbReference type="SAM" id="Phobius"/>
    </source>
</evidence>
<sequence length="465" mass="48986">MVHCGNGGATAQASVIGRRPGPDGRPGRVDCGLRLSPPPPPVNSPANPPLAGARRQAALVFIFVTVLIDVLAFGVIIPVLPHLVESFVGGDTSTAAYWVGLFGTAFAMVQFFSAPVQGALSDRYGRRPVILLSCLGLGIDFIFMALAPNLAWLFVGRLISAVTSASFTTANAYIADITTPENRARSFGMLGAAFGLGFIIGPVIGGLLGDIDHRLPFWFSAVLALINFAYGLFVLPESLPKERRSATFDWAHAKPMGSVHLLRNYPQIWGLVALVFVANFAHYVYPSTFVLYADESFGWKEKEAGYVLAAVGVLSVIVNAVLVGKLVKRMGERRAILFGLCCGVVGFVIYGFAGVGWVFMLGLPISALWAIAAPATQALITRQVGPEVQGRIQGALSSLVSLAGIAAPAVFAGSFGYFIGPRAPVHLPGIAFLIAATLLAAAVVVAWRYARVPADAIPAVSDPAP</sequence>
<keyword evidence="10" id="KW-1185">Reference proteome</keyword>
<feature type="compositionally biased region" description="Pro residues" evidence="6">
    <location>
        <begin position="36"/>
        <end position="48"/>
    </location>
</feature>
<feature type="transmembrane region" description="Helical" evidence="7">
    <location>
        <begin position="128"/>
        <end position="146"/>
    </location>
</feature>
<evidence type="ECO:0000313" key="9">
    <source>
        <dbReference type="EMBL" id="GAA4796908.1"/>
    </source>
</evidence>
<feature type="transmembrane region" description="Helical" evidence="7">
    <location>
        <begin position="359"/>
        <end position="380"/>
    </location>
</feature>
<dbReference type="InterPro" id="IPR011701">
    <property type="entry name" value="MFS"/>
</dbReference>
<feature type="region of interest" description="Disordered" evidence="6">
    <location>
        <begin position="1"/>
        <end position="48"/>
    </location>
</feature>
<feature type="transmembrane region" description="Helical" evidence="7">
    <location>
        <begin position="305"/>
        <end position="323"/>
    </location>
</feature>
<evidence type="ECO:0000256" key="6">
    <source>
        <dbReference type="SAM" id="MobiDB-lite"/>
    </source>
</evidence>
<dbReference type="Pfam" id="PF07690">
    <property type="entry name" value="MFS_1"/>
    <property type="match status" value="1"/>
</dbReference>
<keyword evidence="5 7" id="KW-0472">Membrane</keyword>
<dbReference type="PROSITE" id="PS50850">
    <property type="entry name" value="MFS"/>
    <property type="match status" value="1"/>
</dbReference>
<feature type="transmembrane region" description="Helical" evidence="7">
    <location>
        <begin position="268"/>
        <end position="285"/>
    </location>
</feature>
<comment type="subcellular location">
    <subcellularLocation>
        <location evidence="1">Membrane</location>
        <topology evidence="1">Multi-pass membrane protein</topology>
    </subcellularLocation>
</comment>
<evidence type="ECO:0000256" key="5">
    <source>
        <dbReference type="ARBA" id="ARBA00023136"/>
    </source>
</evidence>
<evidence type="ECO:0000256" key="1">
    <source>
        <dbReference type="ARBA" id="ARBA00004141"/>
    </source>
</evidence>
<dbReference type="InterPro" id="IPR020846">
    <property type="entry name" value="MFS_dom"/>
</dbReference>
<dbReference type="EMBL" id="BAABJE010000012">
    <property type="protein sequence ID" value="GAA4796908.1"/>
    <property type="molecule type" value="Genomic_DNA"/>
</dbReference>
<feature type="transmembrane region" description="Helical" evidence="7">
    <location>
        <begin position="335"/>
        <end position="353"/>
    </location>
</feature>
<dbReference type="InterPro" id="IPR001958">
    <property type="entry name" value="Tet-R_TetA/multi-R_MdtG-like"/>
</dbReference>
<accession>A0ABP9BNX7</accession>
<keyword evidence="4 7" id="KW-1133">Transmembrane helix</keyword>
<keyword evidence="2" id="KW-0813">Transport</keyword>
<feature type="transmembrane region" description="Helical" evidence="7">
    <location>
        <begin position="58"/>
        <end position="83"/>
    </location>
</feature>
<feature type="transmembrane region" description="Helical" evidence="7">
    <location>
        <begin position="187"/>
        <end position="209"/>
    </location>
</feature>
<keyword evidence="3 7" id="KW-0812">Transmembrane</keyword>
<dbReference type="PANTHER" id="PTHR23504:SF15">
    <property type="entry name" value="MAJOR FACILITATOR SUPERFAMILY (MFS) PROFILE DOMAIN-CONTAINING PROTEIN"/>
    <property type="match status" value="1"/>
</dbReference>
<evidence type="ECO:0000256" key="4">
    <source>
        <dbReference type="ARBA" id="ARBA00022989"/>
    </source>
</evidence>
<dbReference type="PANTHER" id="PTHR23504">
    <property type="entry name" value="MAJOR FACILITATOR SUPERFAMILY DOMAIN-CONTAINING PROTEIN 10"/>
    <property type="match status" value="1"/>
</dbReference>
<evidence type="ECO:0000256" key="2">
    <source>
        <dbReference type="ARBA" id="ARBA00022448"/>
    </source>
</evidence>
<feature type="transmembrane region" description="Helical" evidence="7">
    <location>
        <begin position="425"/>
        <end position="447"/>
    </location>
</feature>